<dbReference type="RefSeq" id="WP_347437955.1">
    <property type="nucleotide sequence ID" value="NZ_CP089291.1"/>
</dbReference>
<keyword evidence="4" id="KW-0472">Membrane</keyword>
<evidence type="ECO:0000256" key="4">
    <source>
        <dbReference type="ARBA" id="ARBA00023136"/>
    </source>
</evidence>
<evidence type="ECO:0000313" key="6">
    <source>
        <dbReference type="Proteomes" id="UP000830167"/>
    </source>
</evidence>
<accession>A0ABY4CPV4</accession>
<protein>
    <submittedName>
        <fullName evidence="5">VIT1/CCC1 transporter family protein</fullName>
    </submittedName>
</protein>
<dbReference type="Pfam" id="PF01988">
    <property type="entry name" value="VIT1"/>
    <property type="match status" value="1"/>
</dbReference>
<dbReference type="EMBL" id="CP089291">
    <property type="protein sequence ID" value="UOF91266.1"/>
    <property type="molecule type" value="Genomic_DNA"/>
</dbReference>
<dbReference type="InterPro" id="IPR008217">
    <property type="entry name" value="Ccc1_fam"/>
</dbReference>
<keyword evidence="2" id="KW-0812">Transmembrane</keyword>
<keyword evidence="6" id="KW-1185">Reference proteome</keyword>
<name>A0ABY4CPV4_9BACL</name>
<reference evidence="5" key="1">
    <citation type="submission" date="2021-12" db="EMBL/GenBank/DDBJ databases">
        <title>Alicyclobacillaceae gen. nov., sp. nov., isolated from chalcocite enrichment system.</title>
        <authorList>
            <person name="Jiang Z."/>
        </authorList>
    </citation>
    <scope>NUCLEOTIDE SEQUENCE</scope>
    <source>
        <strain evidence="5">MYW30-H2</strain>
    </source>
</reference>
<sequence length="98" mass="10742">MSDGLTVPFALVAGLAGTVSTTTLLVTAGIAEIAAGSIAMGLRGFWLQEQIANTINRNILYSRRTDSFSTIYGAINRFNCPHCFRDSYSNCSLHIWFY</sequence>
<evidence type="ECO:0000313" key="5">
    <source>
        <dbReference type="EMBL" id="UOF91266.1"/>
    </source>
</evidence>
<keyword evidence="3" id="KW-1133">Transmembrane helix</keyword>
<evidence type="ECO:0000256" key="3">
    <source>
        <dbReference type="ARBA" id="ARBA00022989"/>
    </source>
</evidence>
<comment type="subcellular location">
    <subcellularLocation>
        <location evidence="1">Endomembrane system</location>
        <topology evidence="1">Multi-pass membrane protein</topology>
    </subcellularLocation>
</comment>
<proteinExistence type="predicted"/>
<evidence type="ECO:0000256" key="2">
    <source>
        <dbReference type="ARBA" id="ARBA00022692"/>
    </source>
</evidence>
<gene>
    <name evidence="5" type="ORF">LSG31_03135</name>
</gene>
<dbReference type="Proteomes" id="UP000830167">
    <property type="component" value="Chromosome"/>
</dbReference>
<evidence type="ECO:0000256" key="1">
    <source>
        <dbReference type="ARBA" id="ARBA00004127"/>
    </source>
</evidence>
<organism evidence="5 6">
    <name type="scientific">Fodinisporobacter ferrooxydans</name>
    <dbReference type="NCBI Taxonomy" id="2901836"/>
    <lineage>
        <taxon>Bacteria</taxon>
        <taxon>Bacillati</taxon>
        <taxon>Bacillota</taxon>
        <taxon>Bacilli</taxon>
        <taxon>Bacillales</taxon>
        <taxon>Alicyclobacillaceae</taxon>
        <taxon>Fodinisporobacter</taxon>
    </lineage>
</organism>